<dbReference type="AlphaFoldDB" id="A0AAW0FI68"/>
<evidence type="ECO:0000256" key="2">
    <source>
        <dbReference type="ARBA" id="ARBA00022771"/>
    </source>
</evidence>
<dbReference type="GO" id="GO:0008270">
    <property type="term" value="F:zinc ion binding"/>
    <property type="evidence" value="ECO:0007669"/>
    <property type="project" value="UniProtKB-KW"/>
</dbReference>
<proteinExistence type="predicted"/>
<name>A0AAW0FI68_9APHY</name>
<evidence type="ECO:0000256" key="1">
    <source>
        <dbReference type="ARBA" id="ARBA00022723"/>
    </source>
</evidence>
<evidence type="ECO:0000313" key="6">
    <source>
        <dbReference type="EMBL" id="KAK7677844.1"/>
    </source>
</evidence>
<evidence type="ECO:0000256" key="3">
    <source>
        <dbReference type="ARBA" id="ARBA00022833"/>
    </source>
</evidence>
<reference evidence="6 7" key="1">
    <citation type="submission" date="2022-09" db="EMBL/GenBank/DDBJ databases">
        <authorList>
            <person name="Palmer J.M."/>
        </authorList>
    </citation>
    <scope>NUCLEOTIDE SEQUENCE [LARGE SCALE GENOMIC DNA]</scope>
    <source>
        <strain evidence="6 7">DSM 7382</strain>
    </source>
</reference>
<organism evidence="6 7">
    <name type="scientific">Cerrena zonata</name>
    <dbReference type="NCBI Taxonomy" id="2478898"/>
    <lineage>
        <taxon>Eukaryota</taxon>
        <taxon>Fungi</taxon>
        <taxon>Dikarya</taxon>
        <taxon>Basidiomycota</taxon>
        <taxon>Agaricomycotina</taxon>
        <taxon>Agaricomycetes</taxon>
        <taxon>Polyporales</taxon>
        <taxon>Cerrenaceae</taxon>
        <taxon>Cerrena</taxon>
    </lineage>
</organism>
<evidence type="ECO:0000256" key="4">
    <source>
        <dbReference type="PROSITE-ProRule" id="PRU00134"/>
    </source>
</evidence>
<dbReference type="Proteomes" id="UP001385951">
    <property type="component" value="Unassembled WGS sequence"/>
</dbReference>
<protein>
    <recommendedName>
        <fullName evidence="5">MYND-type domain-containing protein</fullName>
    </recommendedName>
</protein>
<keyword evidence="2 4" id="KW-0863">Zinc-finger</keyword>
<sequence length="439" mass="49344">MSVWSQIELQNGENMNPARDMSGAWTGARIIMNNAAMDITREGGKDIPFVTYFDNGSERLLVMEILDVKECPWPEPGKKLMELIKTCQETKFGHPASGPLVPMMQTPTFPLVIVRYSYMEGRPEGGSQFLSHLQDKLAKMMPKNTTVKKVREKLQWHLTTGEEMGAAHLQMLARILSFNAELVDKDYVDEIQSHWNGISKDVASESKISFFVPCLRLRFRALEQIETGITPNPERICAACGKSTESKLMCGSCTSVYYCSAACNKANWPEHKSVCKFSKNLFKNPPTNLKPGKFYVPARTFLDFIIDNGFAVDQEGVKMSGLAPIGDCPPNEYGDERFILKATRPLDYTVNGMAKGLTIILFDRRRSIQMRTGPGDVMFAEKTKLASGPIPFDVQGHQNLVKLMIEKGLYGQLIYLWAKRIGDCVELDLEDLPNQKVDF</sequence>
<keyword evidence="3" id="KW-0862">Zinc</keyword>
<accession>A0AAW0FI68</accession>
<dbReference type="PROSITE" id="PS01360">
    <property type="entry name" value="ZF_MYND_1"/>
    <property type="match status" value="1"/>
</dbReference>
<dbReference type="InterPro" id="IPR002893">
    <property type="entry name" value="Znf_MYND"/>
</dbReference>
<dbReference type="Pfam" id="PF01753">
    <property type="entry name" value="zf-MYND"/>
    <property type="match status" value="1"/>
</dbReference>
<comment type="caution">
    <text evidence="6">The sequence shown here is derived from an EMBL/GenBank/DDBJ whole genome shotgun (WGS) entry which is preliminary data.</text>
</comment>
<gene>
    <name evidence="6" type="ORF">QCA50_019156</name>
</gene>
<dbReference type="Gene3D" id="6.10.140.2220">
    <property type="match status" value="1"/>
</dbReference>
<feature type="domain" description="MYND-type" evidence="5">
    <location>
        <begin position="237"/>
        <end position="275"/>
    </location>
</feature>
<dbReference type="PROSITE" id="PS50865">
    <property type="entry name" value="ZF_MYND_2"/>
    <property type="match status" value="1"/>
</dbReference>
<keyword evidence="7" id="KW-1185">Reference proteome</keyword>
<evidence type="ECO:0000259" key="5">
    <source>
        <dbReference type="PROSITE" id="PS50865"/>
    </source>
</evidence>
<keyword evidence="1" id="KW-0479">Metal-binding</keyword>
<dbReference type="EMBL" id="JASBNA010000081">
    <property type="protein sequence ID" value="KAK7677844.1"/>
    <property type="molecule type" value="Genomic_DNA"/>
</dbReference>
<dbReference type="SUPFAM" id="SSF144232">
    <property type="entry name" value="HIT/MYND zinc finger-like"/>
    <property type="match status" value="1"/>
</dbReference>
<evidence type="ECO:0000313" key="7">
    <source>
        <dbReference type="Proteomes" id="UP001385951"/>
    </source>
</evidence>